<dbReference type="AlphaFoldDB" id="X0QCA1"/>
<comment type="caution">
    <text evidence="1">The sequence shown here is derived from an EMBL/GenBank/DDBJ whole genome shotgun (WGS) entry which is preliminary data.</text>
</comment>
<dbReference type="EMBL" id="AZFY01000027">
    <property type="protein sequence ID" value="KRM10897.1"/>
    <property type="molecule type" value="Genomic_DNA"/>
</dbReference>
<evidence type="ECO:0000313" key="2">
    <source>
        <dbReference type="EMBL" id="KRM10897.1"/>
    </source>
</evidence>
<dbReference type="EMBL" id="BAKI01000009">
    <property type="protein sequence ID" value="GAF36240.1"/>
    <property type="molecule type" value="Genomic_DNA"/>
</dbReference>
<gene>
    <name evidence="2" type="ORF">FD41_GL001923</name>
    <name evidence="1" type="ORF">JCM14108_1199</name>
</gene>
<protein>
    <submittedName>
        <fullName evidence="1">Uncharacterized protein</fullName>
    </submittedName>
</protein>
<evidence type="ECO:0000313" key="1">
    <source>
        <dbReference type="EMBL" id="GAF36240.1"/>
    </source>
</evidence>
<evidence type="ECO:0000313" key="4">
    <source>
        <dbReference type="Proteomes" id="UP000051966"/>
    </source>
</evidence>
<keyword evidence="4" id="KW-1185">Reference proteome</keyword>
<accession>X0QCA1</accession>
<reference evidence="1" key="1">
    <citation type="journal article" date="2014" name="Genome Announc.">
        <title>Draft Genome Sequences of Two Lactobacillus Strains, L. farraginis JCM 14108T and L. composti JCM 14202T, Isolated from Compost of Distilled Shochu Residue.</title>
        <authorList>
            <person name="Yuki M."/>
            <person name="Oshima K."/>
            <person name="Suda W."/>
            <person name="Kitahara M."/>
            <person name="Kitamura K."/>
            <person name="Iida T."/>
            <person name="Hattori M."/>
            <person name="Ohkuma M."/>
        </authorList>
    </citation>
    <scope>NUCLEOTIDE SEQUENCE [LARGE SCALE GENOMIC DNA]</scope>
    <source>
        <strain evidence="1">JCM 14108</strain>
    </source>
</reference>
<reference evidence="2 4" key="2">
    <citation type="journal article" date="2015" name="Genome Announc.">
        <title>Expanding the biotechnology potential of lactobacilli through comparative genomics of 213 strains and associated genera.</title>
        <authorList>
            <person name="Sun Z."/>
            <person name="Harris H.M."/>
            <person name="McCann A."/>
            <person name="Guo C."/>
            <person name="Argimon S."/>
            <person name="Zhang W."/>
            <person name="Yang X."/>
            <person name="Jeffery I.B."/>
            <person name="Cooney J.C."/>
            <person name="Kagawa T.F."/>
            <person name="Liu W."/>
            <person name="Song Y."/>
            <person name="Salvetti E."/>
            <person name="Wrobel A."/>
            <person name="Rasinkangas P."/>
            <person name="Parkhill J."/>
            <person name="Rea M.C."/>
            <person name="O'Sullivan O."/>
            <person name="Ritari J."/>
            <person name="Douillard F.P."/>
            <person name="Paul Ross R."/>
            <person name="Yang R."/>
            <person name="Briner A.E."/>
            <person name="Felis G.E."/>
            <person name="de Vos W.M."/>
            <person name="Barrangou R."/>
            <person name="Klaenhammer T.R."/>
            <person name="Caufield P.W."/>
            <person name="Cui Y."/>
            <person name="Zhang H."/>
            <person name="O'Toole P.W."/>
        </authorList>
    </citation>
    <scope>NUCLEOTIDE SEQUENCE [LARGE SCALE GENOMIC DNA]</scope>
    <source>
        <strain evidence="2 4">DSM 18382</strain>
    </source>
</reference>
<dbReference type="Proteomes" id="UP000019488">
    <property type="component" value="Unassembled WGS sequence"/>
</dbReference>
<dbReference type="PATRIC" id="fig|1423743.5.peg.1982"/>
<organism evidence="1 3">
    <name type="scientific">Lentilactobacillus farraginis DSM 18382 = JCM 14108</name>
    <dbReference type="NCBI Taxonomy" id="1423743"/>
    <lineage>
        <taxon>Bacteria</taxon>
        <taxon>Bacillati</taxon>
        <taxon>Bacillota</taxon>
        <taxon>Bacilli</taxon>
        <taxon>Lactobacillales</taxon>
        <taxon>Lactobacillaceae</taxon>
        <taxon>Lentilactobacillus</taxon>
    </lineage>
</organism>
<evidence type="ECO:0000313" key="3">
    <source>
        <dbReference type="Proteomes" id="UP000019488"/>
    </source>
</evidence>
<name>X0QCA1_9LACO</name>
<proteinExistence type="predicted"/>
<sequence>MLDAVNQVDPSLANQLQVSMGSVANGTKEVSKIVWHGNFDIYLSAGVLNFAKKVGINLALTGLLAPLAAIPGAEATAAVFAVKQLLSG</sequence>
<dbReference type="Proteomes" id="UP000051966">
    <property type="component" value="Unassembled WGS sequence"/>
</dbReference>